<keyword evidence="5 10" id="KW-1133">Transmembrane helix</keyword>
<evidence type="ECO:0000313" key="13">
    <source>
        <dbReference type="Proteomes" id="UP000465035"/>
    </source>
</evidence>
<gene>
    <name evidence="12" type="primary">cadA</name>
    <name evidence="12" type="ORF">GQR93_01400</name>
</gene>
<proteinExistence type="inferred from homology"/>
<dbReference type="InterPro" id="IPR023299">
    <property type="entry name" value="ATPase_P-typ_cyto_dom_N"/>
</dbReference>
<accession>A0A6P1E8D4</accession>
<dbReference type="Gene3D" id="2.70.150.10">
    <property type="entry name" value="Calcium-transporting ATPase, cytoplasmic transduction domain A"/>
    <property type="match status" value="1"/>
</dbReference>
<dbReference type="PROSITE" id="PS00154">
    <property type="entry name" value="ATPASE_E1_E2"/>
    <property type="match status" value="1"/>
</dbReference>
<evidence type="ECO:0000256" key="9">
    <source>
        <dbReference type="ARBA" id="ARBA00049338"/>
    </source>
</evidence>
<feature type="transmembrane region" description="Helical" evidence="10">
    <location>
        <begin position="35"/>
        <end position="53"/>
    </location>
</feature>
<dbReference type="Pfam" id="PF00702">
    <property type="entry name" value="Hydrolase"/>
    <property type="match status" value="1"/>
</dbReference>
<keyword evidence="3" id="KW-0104">Cadmium</keyword>
<dbReference type="GO" id="GO:0016887">
    <property type="term" value="F:ATP hydrolysis activity"/>
    <property type="evidence" value="ECO:0007669"/>
    <property type="project" value="InterPro"/>
</dbReference>
<feature type="transmembrane region" description="Helical" evidence="10">
    <location>
        <begin position="65"/>
        <end position="90"/>
    </location>
</feature>
<feature type="transmembrane region" description="Helical" evidence="10">
    <location>
        <begin position="230"/>
        <end position="249"/>
    </location>
</feature>
<dbReference type="SMR" id="A0A6P1E8D4"/>
<sequence length="615" mass="65626">MTQLTNYWRLIGVFLVSALALICQFILGLPQYAQIIISILGSFIALLMFIDMIKTLRSGKFGVDLLAITAVIATIAVGEYWAAMIVLLMLTGGDALEDYAANKANSELKLLIENSPSSAHLMINETINDVNIDAVKIGDRLLVKPGEIIPVDGTITEGTITIDEASLTGESRPVDKQIGDHVMSGAINGDASFKMIADKTADNSQYQNIIRLVKQAEEQPAHFVRLADRYAVPFTLAAYLIAGVAWYLSGDPVRFAEVLVVASPCPLILAAPIALVSGMSRGSRNGIIVKSGTIIEKLARAKTFAFDKTGTITKGHLTVDHVFGTNGYTPDQVLQLAAGAEQQSNHILARSLVAAIPDKIPIAKNVKETTAEGVSATIDNQLVKVGKAEFVSTDPIKKIDQTTVYVSVNDTYAGYVSFSDELRPEAKGVMTRLHQLGVKQIMMISGDRQPIAQQIADKVGIDKVYAEKLPKEKIAVLDQLDANDRPVCMVGDGVNDAPSLAAADVGIAMGAHGSTAASESADAVVLKDDLSLVSKAVAISKETMSVARQSVLIGIAICLILMIIASFGVIPAIIGALFQEVVDTVTILWALRARIDKQDNVHSDPGTGKKQALNV</sequence>
<evidence type="ECO:0000256" key="3">
    <source>
        <dbReference type="ARBA" id="ARBA00022539"/>
    </source>
</evidence>
<dbReference type="FunFam" id="2.70.150.10:FF:000002">
    <property type="entry name" value="Copper-transporting ATPase 1, putative"/>
    <property type="match status" value="1"/>
</dbReference>
<keyword evidence="10" id="KW-0067">ATP-binding</keyword>
<feature type="transmembrane region" description="Helical" evidence="10">
    <location>
        <begin position="551"/>
        <end position="578"/>
    </location>
</feature>
<comment type="subcellular location">
    <subcellularLocation>
        <location evidence="1">Cell membrane</location>
        <topology evidence="1">Multi-pass membrane protein</topology>
    </subcellularLocation>
</comment>
<keyword evidence="10" id="KW-0547">Nucleotide-binding</keyword>
<dbReference type="Pfam" id="PF00122">
    <property type="entry name" value="E1-E2_ATPase"/>
    <property type="match status" value="1"/>
</dbReference>
<evidence type="ECO:0000256" key="4">
    <source>
        <dbReference type="ARBA" id="ARBA00022692"/>
    </source>
</evidence>
<keyword evidence="12" id="KW-0378">Hydrolase</keyword>
<feature type="transmembrane region" description="Helical" evidence="10">
    <location>
        <begin position="255"/>
        <end position="276"/>
    </location>
</feature>
<dbReference type="GO" id="GO:0005886">
    <property type="term" value="C:plasma membrane"/>
    <property type="evidence" value="ECO:0007669"/>
    <property type="project" value="UniProtKB-SubCell"/>
</dbReference>
<evidence type="ECO:0000256" key="8">
    <source>
        <dbReference type="ARBA" id="ARBA00039103"/>
    </source>
</evidence>
<dbReference type="PANTHER" id="PTHR48085:SF5">
    <property type="entry name" value="CADMIUM_ZINC-TRANSPORTING ATPASE HMA4-RELATED"/>
    <property type="match status" value="1"/>
</dbReference>
<dbReference type="EC" id="7.2.2.21" evidence="8"/>
<comment type="similarity">
    <text evidence="2 10">Belongs to the cation transport ATPase (P-type) (TC 3.A.3) family. Type IB subfamily.</text>
</comment>
<dbReference type="InterPro" id="IPR023298">
    <property type="entry name" value="ATPase_P-typ_TM_dom_sf"/>
</dbReference>
<dbReference type="InterPro" id="IPR027256">
    <property type="entry name" value="P-typ_ATPase_IB"/>
</dbReference>
<dbReference type="RefSeq" id="WP_159298622.1">
    <property type="nucleotide sequence ID" value="NZ_CP047121.1"/>
</dbReference>
<dbReference type="Proteomes" id="UP000465035">
    <property type="component" value="Chromosome"/>
</dbReference>
<dbReference type="InterPro" id="IPR051014">
    <property type="entry name" value="Cation_Transport_ATPase_IB"/>
</dbReference>
<keyword evidence="10" id="KW-0479">Metal-binding</keyword>
<keyword evidence="6" id="KW-0406">Ion transport</keyword>
<evidence type="ECO:0000256" key="5">
    <source>
        <dbReference type="ARBA" id="ARBA00022989"/>
    </source>
</evidence>
<organism evidence="12 13">
    <name type="scientific">Lentilactobacillus hilgardii</name>
    <name type="common">Lactobacillus hilgardii</name>
    <dbReference type="NCBI Taxonomy" id="1588"/>
    <lineage>
        <taxon>Bacteria</taxon>
        <taxon>Bacillati</taxon>
        <taxon>Bacillota</taxon>
        <taxon>Bacilli</taxon>
        <taxon>Lactobacillales</taxon>
        <taxon>Lactobacillaceae</taxon>
        <taxon>Lentilactobacillus</taxon>
    </lineage>
</organism>
<reference evidence="12 13" key="1">
    <citation type="submission" date="2019-12" db="EMBL/GenBank/DDBJ databases">
        <title>Lactobacillus hilgardii FLUB.</title>
        <authorList>
            <person name="Gustaw K."/>
        </authorList>
    </citation>
    <scope>NUCLEOTIDE SEQUENCE [LARGE SCALE GENOMIC DNA]</scope>
    <source>
        <strain evidence="12 13">FLUB</strain>
    </source>
</reference>
<dbReference type="InterPro" id="IPR018303">
    <property type="entry name" value="ATPase_P-typ_P_site"/>
</dbReference>
<evidence type="ECO:0000256" key="2">
    <source>
        <dbReference type="ARBA" id="ARBA00006024"/>
    </source>
</evidence>
<feature type="domain" description="P-type ATPase A" evidence="11">
    <location>
        <begin position="114"/>
        <end position="214"/>
    </location>
</feature>
<dbReference type="SUPFAM" id="SSF56784">
    <property type="entry name" value="HAD-like"/>
    <property type="match status" value="1"/>
</dbReference>
<dbReference type="InterPro" id="IPR036412">
    <property type="entry name" value="HAD-like_sf"/>
</dbReference>
<evidence type="ECO:0000256" key="1">
    <source>
        <dbReference type="ARBA" id="ARBA00004651"/>
    </source>
</evidence>
<dbReference type="PRINTS" id="PR00119">
    <property type="entry name" value="CATATPASE"/>
</dbReference>
<dbReference type="PANTHER" id="PTHR48085">
    <property type="entry name" value="CADMIUM/ZINC-TRANSPORTING ATPASE HMA2-RELATED"/>
    <property type="match status" value="1"/>
</dbReference>
<dbReference type="PRINTS" id="PR00120">
    <property type="entry name" value="HATPASE"/>
</dbReference>
<dbReference type="GO" id="GO:0005524">
    <property type="term" value="F:ATP binding"/>
    <property type="evidence" value="ECO:0007669"/>
    <property type="project" value="UniProtKB-UniRule"/>
</dbReference>
<dbReference type="GO" id="GO:0008551">
    <property type="term" value="F:P-type cadmium transporter activity"/>
    <property type="evidence" value="ECO:0007669"/>
    <property type="project" value="UniProtKB-EC"/>
</dbReference>
<protein>
    <recommendedName>
        <fullName evidence="8">Cd(2+)-exporting ATPase</fullName>
        <ecNumber evidence="8">7.2.2.21</ecNumber>
    </recommendedName>
</protein>
<dbReference type="Gene3D" id="3.40.1110.10">
    <property type="entry name" value="Calcium-transporting ATPase, cytoplasmic domain N"/>
    <property type="match status" value="1"/>
</dbReference>
<dbReference type="SUPFAM" id="SSF81653">
    <property type="entry name" value="Calcium ATPase, transduction domain A"/>
    <property type="match status" value="1"/>
</dbReference>
<comment type="catalytic activity">
    <reaction evidence="9">
        <text>Cd(2+)(in) + ATP + H2O = Cd(2+)(out) + ADP + phosphate + H(+)</text>
        <dbReference type="Rhea" id="RHEA:12132"/>
        <dbReference type="ChEBI" id="CHEBI:15377"/>
        <dbReference type="ChEBI" id="CHEBI:15378"/>
        <dbReference type="ChEBI" id="CHEBI:30616"/>
        <dbReference type="ChEBI" id="CHEBI:43474"/>
        <dbReference type="ChEBI" id="CHEBI:48775"/>
        <dbReference type="ChEBI" id="CHEBI:456216"/>
        <dbReference type="EC" id="7.2.2.21"/>
    </reaction>
</comment>
<dbReference type="InterPro" id="IPR001757">
    <property type="entry name" value="P_typ_ATPase"/>
</dbReference>
<keyword evidence="6" id="KW-0813">Transport</keyword>
<keyword evidence="4 10" id="KW-0812">Transmembrane</keyword>
<evidence type="ECO:0000256" key="10">
    <source>
        <dbReference type="RuleBase" id="RU362081"/>
    </source>
</evidence>
<dbReference type="GeneID" id="69057008"/>
<dbReference type="InterPro" id="IPR059000">
    <property type="entry name" value="ATPase_P-type_domA"/>
</dbReference>
<dbReference type="GO" id="GO:0046872">
    <property type="term" value="F:metal ion binding"/>
    <property type="evidence" value="ECO:0007669"/>
    <property type="project" value="UniProtKB-KW"/>
</dbReference>
<keyword evidence="7 10" id="KW-0472">Membrane</keyword>
<evidence type="ECO:0000259" key="11">
    <source>
        <dbReference type="Pfam" id="PF00122"/>
    </source>
</evidence>
<name>A0A6P1E8D4_LENHI</name>
<evidence type="ECO:0000256" key="6">
    <source>
        <dbReference type="ARBA" id="ARBA00023065"/>
    </source>
</evidence>
<evidence type="ECO:0000256" key="7">
    <source>
        <dbReference type="ARBA" id="ARBA00023136"/>
    </source>
</evidence>
<keyword evidence="10" id="KW-1003">Cell membrane</keyword>
<dbReference type="SUPFAM" id="SSF81665">
    <property type="entry name" value="Calcium ATPase, transmembrane domain M"/>
    <property type="match status" value="1"/>
</dbReference>
<dbReference type="Gene3D" id="3.40.50.1000">
    <property type="entry name" value="HAD superfamily/HAD-like"/>
    <property type="match status" value="1"/>
</dbReference>
<dbReference type="NCBIfam" id="TIGR01494">
    <property type="entry name" value="ATPase_P-type"/>
    <property type="match status" value="1"/>
</dbReference>
<dbReference type="CDD" id="cd07544">
    <property type="entry name" value="P-type_ATPase_HM"/>
    <property type="match status" value="1"/>
</dbReference>
<dbReference type="NCBIfam" id="TIGR01512">
    <property type="entry name" value="ATPase-IB2_Cd"/>
    <property type="match status" value="1"/>
</dbReference>
<dbReference type="InterPro" id="IPR008250">
    <property type="entry name" value="ATPase_P-typ_transduc_dom_A_sf"/>
</dbReference>
<dbReference type="NCBIfam" id="TIGR01525">
    <property type="entry name" value="ATPase-IB_hvy"/>
    <property type="match status" value="1"/>
</dbReference>
<feature type="transmembrane region" description="Helical" evidence="10">
    <location>
        <begin position="6"/>
        <end position="28"/>
    </location>
</feature>
<dbReference type="InterPro" id="IPR023214">
    <property type="entry name" value="HAD_sf"/>
</dbReference>
<dbReference type="EMBL" id="CP047121">
    <property type="protein sequence ID" value="QHB50973.1"/>
    <property type="molecule type" value="Genomic_DNA"/>
</dbReference>
<dbReference type="AlphaFoldDB" id="A0A6P1E8D4"/>
<evidence type="ECO:0000313" key="12">
    <source>
        <dbReference type="EMBL" id="QHB50973.1"/>
    </source>
</evidence>